<organism evidence="2 3">
    <name type="scientific">Xiashengella succiniciproducens</name>
    <dbReference type="NCBI Taxonomy" id="2949635"/>
    <lineage>
        <taxon>Bacteria</taxon>
        <taxon>Pseudomonadati</taxon>
        <taxon>Bacteroidota</taxon>
        <taxon>Bacteroidia</taxon>
        <taxon>Marinilabiliales</taxon>
        <taxon>Marinilabiliaceae</taxon>
        <taxon>Xiashengella</taxon>
    </lineage>
</organism>
<dbReference type="RefSeq" id="WP_250724053.1">
    <property type="nucleotide sequence ID" value="NZ_CP098400.1"/>
</dbReference>
<dbReference type="AlphaFoldDB" id="A0A9J6ZQJ2"/>
<dbReference type="InterPro" id="IPR013693">
    <property type="entry name" value="SpoIID/LytB_N"/>
</dbReference>
<dbReference type="EMBL" id="CP098400">
    <property type="protein sequence ID" value="URW79941.1"/>
    <property type="molecule type" value="Genomic_DNA"/>
</dbReference>
<evidence type="ECO:0000259" key="1">
    <source>
        <dbReference type="Pfam" id="PF08486"/>
    </source>
</evidence>
<evidence type="ECO:0000313" key="3">
    <source>
        <dbReference type="Proteomes" id="UP001056426"/>
    </source>
</evidence>
<dbReference type="InterPro" id="IPR051922">
    <property type="entry name" value="Bact_Sporulation_Assoc"/>
</dbReference>
<evidence type="ECO:0000313" key="2">
    <source>
        <dbReference type="EMBL" id="URW79941.1"/>
    </source>
</evidence>
<proteinExistence type="predicted"/>
<dbReference type="KEGG" id="alkq:M9189_01030"/>
<dbReference type="PANTHER" id="PTHR30032">
    <property type="entry name" value="N-ACETYLMURAMOYL-L-ALANINE AMIDASE-RELATED"/>
    <property type="match status" value="1"/>
</dbReference>
<dbReference type="GO" id="GO:0030288">
    <property type="term" value="C:outer membrane-bounded periplasmic space"/>
    <property type="evidence" value="ECO:0007669"/>
    <property type="project" value="TreeGrafter"/>
</dbReference>
<gene>
    <name evidence="2" type="ORF">M9189_01030</name>
</gene>
<sequence>MEIRVGIISGEEISFILKGNFRDAMSNNLFSGEIVALQEKNSHVMLKNDMGLSKLPLPLTLEPVDASNASFILRDVCIGKDFHWQRSEDQEFKGKLQLIVGQEGLAAVNQIDIEDYLKSVISSEMSASSSINLLKAHAVISRSWLLAQIRKTEKLAEEEVYNSCHKTEDSCIRWYDREEHTDYDVCADDHCQRYQGITRATSPAVSDAVEATRGEVLMYDGEICDTRFSKCCGGVTELFENVWEPKVHPYLQSFADADAGSLTPIPDLRTEAGAESWIRGNFDSYCNCKDHEVINQVLNSYDRETPDFYRWKIVLSQEELQHLLKEKAGLELGEIHDLIPVERGVSGRIIQLKIVGSKGTFTIGKELEIRRALSKSHLYSSAFIVEKSLQRNGIVSYFTLIGAGWGHGVGLCQIGAAVMGAKGIEYRKILSHYFRGAELQKLW</sequence>
<keyword evidence="3" id="KW-1185">Reference proteome</keyword>
<dbReference type="InterPro" id="IPR013486">
    <property type="entry name" value="SpoIID/LytB"/>
</dbReference>
<dbReference type="PANTHER" id="PTHR30032:SF4">
    <property type="entry name" value="AMIDASE ENHANCER"/>
    <property type="match status" value="1"/>
</dbReference>
<reference evidence="2" key="1">
    <citation type="submission" date="2022-05" db="EMBL/GenBank/DDBJ databases">
        <authorList>
            <person name="Sun X."/>
        </authorList>
    </citation>
    <scope>NUCLEOTIDE SEQUENCE</scope>
    <source>
        <strain evidence="2">Ai-910</strain>
    </source>
</reference>
<feature type="domain" description="Sporulation stage II protein D amidase enhancer LytB N-terminal" evidence="1">
    <location>
        <begin position="103"/>
        <end position="219"/>
    </location>
</feature>
<dbReference type="Pfam" id="PF08486">
    <property type="entry name" value="SpoIID"/>
    <property type="match status" value="1"/>
</dbReference>
<dbReference type="NCBIfam" id="TIGR02669">
    <property type="entry name" value="SpoIID_LytB"/>
    <property type="match status" value="1"/>
</dbReference>
<reference evidence="2" key="2">
    <citation type="submission" date="2022-06" db="EMBL/GenBank/DDBJ databases">
        <title>Xiashengella guii gen. nov. sp. nov., a bacterium isolated form anaerobic digestion tank.</title>
        <authorList>
            <person name="Huang H."/>
        </authorList>
    </citation>
    <scope>NUCLEOTIDE SEQUENCE</scope>
    <source>
        <strain evidence="2">Ai-910</strain>
    </source>
</reference>
<name>A0A9J6ZQJ2_9BACT</name>
<dbReference type="Proteomes" id="UP001056426">
    <property type="component" value="Chromosome"/>
</dbReference>
<accession>A0A9J6ZQJ2</accession>
<protein>
    <submittedName>
        <fullName evidence="2">SpoIID/LytB domain-containing protein</fullName>
    </submittedName>
</protein>
<dbReference type="GO" id="GO:0030435">
    <property type="term" value="P:sporulation resulting in formation of a cellular spore"/>
    <property type="evidence" value="ECO:0007669"/>
    <property type="project" value="InterPro"/>
</dbReference>